<dbReference type="Gene3D" id="1.20.930.10">
    <property type="entry name" value="Conserved domain common to transcription factors TFIIS, elongin A, CRSP70"/>
    <property type="match status" value="1"/>
</dbReference>
<dbReference type="Pfam" id="PF08711">
    <property type="entry name" value="Med26"/>
    <property type="match status" value="1"/>
</dbReference>
<dbReference type="SUPFAM" id="SSF47676">
    <property type="entry name" value="Conserved domain common to transcription factors TFIIS, elongin A, CRSP70"/>
    <property type="match status" value="1"/>
</dbReference>
<dbReference type="Pfam" id="PF00642">
    <property type="entry name" value="zf-CCCH"/>
    <property type="match status" value="1"/>
</dbReference>
<keyword evidence="4" id="KW-0539">Nucleus</keyword>
<dbReference type="SUPFAM" id="SSF90229">
    <property type="entry name" value="CCCH zinc finger"/>
    <property type="match status" value="1"/>
</dbReference>
<dbReference type="InterPro" id="IPR036855">
    <property type="entry name" value="Znf_CCCH_sf"/>
</dbReference>
<evidence type="ECO:0000313" key="10">
    <source>
        <dbReference type="Proteomes" id="UP000629468"/>
    </source>
</evidence>
<evidence type="ECO:0008006" key="11">
    <source>
        <dbReference type="Google" id="ProtNLM"/>
    </source>
</evidence>
<dbReference type="GO" id="GO:0000785">
    <property type="term" value="C:chromatin"/>
    <property type="evidence" value="ECO:0007669"/>
    <property type="project" value="TreeGrafter"/>
</dbReference>
<evidence type="ECO:0000256" key="3">
    <source>
        <dbReference type="ARBA" id="ARBA00022833"/>
    </source>
</evidence>
<dbReference type="PANTHER" id="PTHR46557:SF1">
    <property type="entry name" value="SERINE_THREONINE-PROTEIN PHOSPHATASE 1 REGULATORY SUBUNIT 10"/>
    <property type="match status" value="1"/>
</dbReference>
<feature type="zinc finger region" description="C3H1-type" evidence="5">
    <location>
        <begin position="906"/>
        <end position="933"/>
    </location>
</feature>
<feature type="region of interest" description="Disordered" evidence="6">
    <location>
        <begin position="450"/>
        <end position="539"/>
    </location>
</feature>
<comment type="subcellular location">
    <subcellularLocation>
        <location evidence="4">Nucleus</location>
    </subcellularLocation>
</comment>
<protein>
    <recommendedName>
        <fullName evidence="11">Serine/threonine-protein phosphatase 1 regulatory subunit 10</fullName>
    </recommendedName>
</protein>
<dbReference type="PROSITE" id="PS50103">
    <property type="entry name" value="ZF_C3H1"/>
    <property type="match status" value="1"/>
</dbReference>
<feature type="compositionally biased region" description="Polar residues" evidence="6">
    <location>
        <begin position="43"/>
        <end position="64"/>
    </location>
</feature>
<evidence type="ECO:0000259" key="7">
    <source>
        <dbReference type="PROSITE" id="PS50103"/>
    </source>
</evidence>
<feature type="compositionally biased region" description="Polar residues" evidence="6">
    <location>
        <begin position="588"/>
        <end position="597"/>
    </location>
</feature>
<feature type="compositionally biased region" description="Basic and acidic residues" evidence="6">
    <location>
        <begin position="851"/>
        <end position="860"/>
    </location>
</feature>
<feature type="compositionally biased region" description="Basic and acidic residues" evidence="6">
    <location>
        <begin position="500"/>
        <end position="509"/>
    </location>
</feature>
<keyword evidence="2 5" id="KW-0863">Zinc-finger</keyword>
<feature type="compositionally biased region" description="Low complexity" evidence="6">
    <location>
        <begin position="263"/>
        <end position="294"/>
    </location>
</feature>
<comment type="caution">
    <text evidence="9">The sequence shown here is derived from an EMBL/GenBank/DDBJ whole genome shotgun (WGS) entry which is preliminary data.</text>
</comment>
<evidence type="ECO:0000256" key="2">
    <source>
        <dbReference type="ARBA" id="ARBA00022771"/>
    </source>
</evidence>
<evidence type="ECO:0000256" key="1">
    <source>
        <dbReference type="ARBA" id="ARBA00022723"/>
    </source>
</evidence>
<dbReference type="GO" id="GO:0072357">
    <property type="term" value="C:PTW/PP1 phosphatase complex"/>
    <property type="evidence" value="ECO:0007669"/>
    <property type="project" value="TreeGrafter"/>
</dbReference>
<feature type="compositionally biased region" description="Polar residues" evidence="6">
    <location>
        <begin position="169"/>
        <end position="183"/>
    </location>
</feature>
<keyword evidence="1 5" id="KW-0479">Metal-binding</keyword>
<keyword evidence="3 5" id="KW-0862">Zinc</keyword>
<feature type="compositionally biased region" description="Gly residues" evidence="6">
    <location>
        <begin position="883"/>
        <end position="899"/>
    </location>
</feature>
<feature type="compositionally biased region" description="Low complexity" evidence="6">
    <location>
        <begin position="523"/>
        <end position="539"/>
    </location>
</feature>
<feature type="compositionally biased region" description="Low complexity" evidence="6">
    <location>
        <begin position="155"/>
        <end position="168"/>
    </location>
</feature>
<dbReference type="PROSITE" id="PS51319">
    <property type="entry name" value="TFIIS_N"/>
    <property type="match status" value="1"/>
</dbReference>
<dbReference type="Gene3D" id="4.10.1000.10">
    <property type="entry name" value="Zinc finger, CCCH-type"/>
    <property type="match status" value="1"/>
</dbReference>
<feature type="compositionally biased region" description="Polar residues" evidence="6">
    <location>
        <begin position="195"/>
        <end position="206"/>
    </location>
</feature>
<evidence type="ECO:0000313" key="9">
    <source>
        <dbReference type="EMBL" id="KAF7776418.1"/>
    </source>
</evidence>
<accession>A0A8H7KHQ9</accession>
<dbReference type="InterPro" id="IPR000571">
    <property type="entry name" value="Znf_CCCH"/>
</dbReference>
<evidence type="ECO:0000259" key="8">
    <source>
        <dbReference type="PROSITE" id="PS51319"/>
    </source>
</evidence>
<feature type="region of interest" description="Disordered" evidence="6">
    <location>
        <begin position="574"/>
        <end position="608"/>
    </location>
</feature>
<feature type="region of interest" description="Disordered" evidence="6">
    <location>
        <begin position="134"/>
        <end position="206"/>
    </location>
</feature>
<feature type="compositionally biased region" description="Polar residues" evidence="6">
    <location>
        <begin position="831"/>
        <end position="848"/>
    </location>
</feature>
<dbReference type="GO" id="GO:0008157">
    <property type="term" value="F:protein phosphatase 1 binding"/>
    <property type="evidence" value="ECO:0007669"/>
    <property type="project" value="TreeGrafter"/>
</dbReference>
<reference evidence="9 10" key="1">
    <citation type="journal article" name="Sci. Rep.">
        <title>Telomere-to-telomere assembled and centromere annotated genomes of the two main subspecies of the button mushroom Agaricus bisporus reveal especially polymorphic chromosome ends.</title>
        <authorList>
            <person name="Sonnenberg A.S.M."/>
            <person name="Sedaghat-Telgerd N."/>
            <person name="Lavrijssen B."/>
            <person name="Ohm R.A."/>
            <person name="Hendrickx P.M."/>
            <person name="Scholtmeijer K."/>
            <person name="Baars J.J.P."/>
            <person name="van Peer A."/>
        </authorList>
    </citation>
    <scope>NUCLEOTIDE SEQUENCE [LARGE SCALE GENOMIC DNA]</scope>
    <source>
        <strain evidence="9 10">H119_p4</strain>
    </source>
</reference>
<feature type="compositionally biased region" description="Basic residues" evidence="6">
    <location>
        <begin position="868"/>
        <end position="882"/>
    </location>
</feature>
<feature type="domain" description="TFIIS N-terminal" evidence="8">
    <location>
        <begin position="375"/>
        <end position="453"/>
    </location>
</feature>
<evidence type="ECO:0000256" key="5">
    <source>
        <dbReference type="PROSITE-ProRule" id="PRU00723"/>
    </source>
</evidence>
<sequence>MDPIFHWVSQPSMLPESSQHESQRQTQSSLDDWAKERPAAMPQTGSIGVGSSSAANSMDISDFTTLGELGGEPMPTNSQQSAPSLLSSPQTFYSQLTQSHNQFFLPSYPTLAYGNSTWPPIPLSNYSTLNGATISSNSTASQPTQQQSPPPNSPPAQQSQSTHVGQQQNSTVQSQPPESTNHHQPLMIDPALTLPGSNPNLQPYGSIFASQPQRQQYPFTHFIPSSYYRQASTATSQGTLSPQALMNPSSLLTSISPASFYGTQSSTTQSDSQTSQPSSTLQNQPQSTLQTQPQPLEPSPEEIAQRKARFYTSVKPLLHSSAFSGAQAVNTLVERIMSNIHEADPSIRLEILTKIRDGAGNHYFRAWSENPRAMDITREWLKAAYSADDDSPLLETIMPLLHIIDRLPLTVESLRASKLGKLVVKLVKDPPSPAIKDMASNIERRWRQLVSGGEGPPNAPSASSAEDPKVKKRKSDPLNIKSLPPQKKQAISNSAMKPSAAREPKDKPKPISNTAAVKDAKSDSSFFSAPKPKPKLPSFKKAPVPAMVKKEENVAQPSSVDPFQEVLRTMKARKESPVVSTPPAAVNTPPQTNSLSRNGKKKKSVTWAPDSQLESVKLIERAVYDDEPPEGMHMAHSLRDLDRGEGAALHAHLFEETVDWLEPSMLEIPPDIEVPVRGEGSQEKATQEQREQTALSAVYMTAQMIPDSPAEPVVILPEEEVDKDVVTMICGESDSIFWSDGVPVEPVSHTASVADLVGQLASGSGVDPALGGTHFNGQGLDLKSVGLDTSATLSAVSALPQEQLQQLLQQLASYGSPGSNPSPPSSASYNNIDPTWGTGSNQYSNDYGQNYHEDNNEREAWPPNGPKGRGRGRSSGRGRGRGRGGGGNGSNGGGGNGGGEEYRQQPNKRKPCSFFAAGKCRFGDQCDFAHDVAS</sequence>
<dbReference type="AlphaFoldDB" id="A0A8H7KHQ9"/>
<dbReference type="SMART" id="SM00356">
    <property type="entry name" value="ZnF_C3H1"/>
    <property type="match status" value="1"/>
</dbReference>
<dbReference type="Proteomes" id="UP000629468">
    <property type="component" value="Unassembled WGS sequence"/>
</dbReference>
<proteinExistence type="predicted"/>
<dbReference type="GO" id="GO:0008270">
    <property type="term" value="F:zinc ion binding"/>
    <property type="evidence" value="ECO:0007669"/>
    <property type="project" value="UniProtKB-KW"/>
</dbReference>
<feature type="domain" description="C3H1-type" evidence="7">
    <location>
        <begin position="906"/>
        <end position="933"/>
    </location>
</feature>
<dbReference type="PANTHER" id="PTHR46557">
    <property type="entry name" value="SERINE/THREONINE-PROTEIN PHOSPHATASE 1 REGULATORY SUBUNIT 10-RELATED"/>
    <property type="match status" value="1"/>
</dbReference>
<dbReference type="GO" id="GO:0005634">
    <property type="term" value="C:nucleus"/>
    <property type="evidence" value="ECO:0007669"/>
    <property type="project" value="UniProtKB-SubCell"/>
</dbReference>
<evidence type="ECO:0000256" key="4">
    <source>
        <dbReference type="PROSITE-ProRule" id="PRU00649"/>
    </source>
</evidence>
<dbReference type="EMBL" id="JABXXO010000006">
    <property type="protein sequence ID" value="KAF7776418.1"/>
    <property type="molecule type" value="Genomic_DNA"/>
</dbReference>
<feature type="compositionally biased region" description="Low complexity" evidence="6">
    <location>
        <begin position="78"/>
        <end position="88"/>
    </location>
</feature>
<name>A0A8H7KHQ9_AGABI</name>
<evidence type="ECO:0000256" key="6">
    <source>
        <dbReference type="SAM" id="MobiDB-lite"/>
    </source>
</evidence>
<organism evidence="9 10">
    <name type="scientific">Agaricus bisporus var. burnettii</name>
    <dbReference type="NCBI Taxonomy" id="192524"/>
    <lineage>
        <taxon>Eukaryota</taxon>
        <taxon>Fungi</taxon>
        <taxon>Dikarya</taxon>
        <taxon>Basidiomycota</taxon>
        <taxon>Agaricomycotina</taxon>
        <taxon>Agaricomycetes</taxon>
        <taxon>Agaricomycetidae</taxon>
        <taxon>Agaricales</taxon>
        <taxon>Agaricineae</taxon>
        <taxon>Agaricaceae</taxon>
        <taxon>Agaricus</taxon>
    </lineage>
</organism>
<feature type="region of interest" description="Disordered" evidence="6">
    <location>
        <begin position="261"/>
        <end position="301"/>
    </location>
</feature>
<dbReference type="InterPro" id="IPR017923">
    <property type="entry name" value="TFIIS_N"/>
</dbReference>
<feature type="compositionally biased region" description="Low complexity" evidence="6">
    <location>
        <begin position="813"/>
        <end position="830"/>
    </location>
</feature>
<feature type="region of interest" description="Disordered" evidence="6">
    <location>
        <begin position="813"/>
        <end position="907"/>
    </location>
</feature>
<gene>
    <name evidence="9" type="ORF">Agabi119p4_4811</name>
</gene>
<feature type="region of interest" description="Disordered" evidence="6">
    <location>
        <begin position="1"/>
        <end position="88"/>
    </location>
</feature>
<dbReference type="InterPro" id="IPR035441">
    <property type="entry name" value="TFIIS/LEDGF_dom_sf"/>
</dbReference>
<feature type="compositionally biased region" description="Low complexity" evidence="6">
    <location>
        <begin position="135"/>
        <end position="147"/>
    </location>
</feature>